<evidence type="ECO:0000313" key="2">
    <source>
        <dbReference type="Proteomes" id="UP000433050"/>
    </source>
</evidence>
<dbReference type="RefSeq" id="WP_186291932.1">
    <property type="nucleotide sequence ID" value="NZ_CACSAS010000001.1"/>
</dbReference>
<accession>A0A5S9NDT6</accession>
<protein>
    <submittedName>
        <fullName evidence="1">Uncharacterized protein</fullName>
    </submittedName>
</protein>
<organism evidence="1 2">
    <name type="scientific">Starkeya nomas</name>
    <dbReference type="NCBI Taxonomy" id="2666134"/>
    <lineage>
        <taxon>Bacteria</taxon>
        <taxon>Pseudomonadati</taxon>
        <taxon>Pseudomonadota</taxon>
        <taxon>Alphaproteobacteria</taxon>
        <taxon>Hyphomicrobiales</taxon>
        <taxon>Xanthobacteraceae</taxon>
        <taxon>Starkeya</taxon>
    </lineage>
</organism>
<keyword evidence="2" id="KW-1185">Reference proteome</keyword>
<proteinExistence type="predicted"/>
<name>A0A5S9NDT6_9HYPH</name>
<gene>
    <name evidence="1" type="ORF">STARVERO_00712</name>
</gene>
<reference evidence="1 2" key="1">
    <citation type="submission" date="2019-12" db="EMBL/GenBank/DDBJ databases">
        <authorList>
            <person name="Reyes-Prieto M."/>
        </authorList>
    </citation>
    <scope>NUCLEOTIDE SEQUENCE [LARGE SCALE GENOMIC DNA]</scope>
    <source>
        <strain evidence="1">HF14-78462</strain>
    </source>
</reference>
<dbReference type="EMBL" id="CACSAS010000001">
    <property type="protein sequence ID" value="CAA0088505.1"/>
    <property type="molecule type" value="Genomic_DNA"/>
</dbReference>
<sequence length="48" mass="5120">MSQAGIRRYRDKLLFALAYGAVVGAVLFAQPFRDAPSAPPVAVAETAR</sequence>
<evidence type="ECO:0000313" key="1">
    <source>
        <dbReference type="EMBL" id="CAA0088505.1"/>
    </source>
</evidence>
<dbReference type="Proteomes" id="UP000433050">
    <property type="component" value="Unassembled WGS sequence"/>
</dbReference>
<dbReference type="AlphaFoldDB" id="A0A5S9NDT6"/>